<gene>
    <name evidence="2" type="ORF">Salat_0729500</name>
</gene>
<evidence type="ECO:0000313" key="3">
    <source>
        <dbReference type="Proteomes" id="UP001293254"/>
    </source>
</evidence>
<name>A0AAE1YRZ0_9LAMI</name>
<accession>A0AAE1YRZ0</accession>
<dbReference type="EMBL" id="JACGWO010000002">
    <property type="protein sequence ID" value="KAK4435660.1"/>
    <property type="molecule type" value="Genomic_DNA"/>
</dbReference>
<dbReference type="Proteomes" id="UP001293254">
    <property type="component" value="Unassembled WGS sequence"/>
</dbReference>
<reference evidence="2" key="1">
    <citation type="submission" date="2020-06" db="EMBL/GenBank/DDBJ databases">
        <authorList>
            <person name="Li T."/>
            <person name="Hu X."/>
            <person name="Zhang T."/>
            <person name="Song X."/>
            <person name="Zhang H."/>
            <person name="Dai N."/>
            <person name="Sheng W."/>
            <person name="Hou X."/>
            <person name="Wei L."/>
        </authorList>
    </citation>
    <scope>NUCLEOTIDE SEQUENCE</scope>
    <source>
        <strain evidence="2">3651</strain>
        <tissue evidence="2">Leaf</tissue>
    </source>
</reference>
<dbReference type="PANTHER" id="PTHR37610:SF40">
    <property type="entry name" value="OS01G0909600 PROTEIN"/>
    <property type="match status" value="1"/>
</dbReference>
<reference evidence="2" key="2">
    <citation type="journal article" date="2024" name="Plant">
        <title>Genomic evolution and insights into agronomic trait innovations of Sesamum species.</title>
        <authorList>
            <person name="Miao H."/>
            <person name="Wang L."/>
            <person name="Qu L."/>
            <person name="Liu H."/>
            <person name="Sun Y."/>
            <person name="Le M."/>
            <person name="Wang Q."/>
            <person name="Wei S."/>
            <person name="Zheng Y."/>
            <person name="Lin W."/>
            <person name="Duan Y."/>
            <person name="Cao H."/>
            <person name="Xiong S."/>
            <person name="Wang X."/>
            <person name="Wei L."/>
            <person name="Li C."/>
            <person name="Ma Q."/>
            <person name="Ju M."/>
            <person name="Zhao R."/>
            <person name="Li G."/>
            <person name="Mu C."/>
            <person name="Tian Q."/>
            <person name="Mei H."/>
            <person name="Zhang T."/>
            <person name="Gao T."/>
            <person name="Zhang H."/>
        </authorList>
    </citation>
    <scope>NUCLEOTIDE SEQUENCE</scope>
    <source>
        <strain evidence="2">3651</strain>
    </source>
</reference>
<protein>
    <recommendedName>
        <fullName evidence="1">Retrotransposon Copia-like N-terminal domain-containing protein</fullName>
    </recommendedName>
</protein>
<evidence type="ECO:0000313" key="2">
    <source>
        <dbReference type="EMBL" id="KAK4435660.1"/>
    </source>
</evidence>
<feature type="domain" description="Retrotransposon Copia-like N-terminal" evidence="1">
    <location>
        <begin position="38"/>
        <end position="79"/>
    </location>
</feature>
<organism evidence="2 3">
    <name type="scientific">Sesamum alatum</name>
    <dbReference type="NCBI Taxonomy" id="300844"/>
    <lineage>
        <taxon>Eukaryota</taxon>
        <taxon>Viridiplantae</taxon>
        <taxon>Streptophyta</taxon>
        <taxon>Embryophyta</taxon>
        <taxon>Tracheophyta</taxon>
        <taxon>Spermatophyta</taxon>
        <taxon>Magnoliopsida</taxon>
        <taxon>eudicotyledons</taxon>
        <taxon>Gunneridae</taxon>
        <taxon>Pentapetalae</taxon>
        <taxon>asterids</taxon>
        <taxon>lamiids</taxon>
        <taxon>Lamiales</taxon>
        <taxon>Pedaliaceae</taxon>
        <taxon>Sesamum</taxon>
    </lineage>
</organism>
<dbReference type="InterPro" id="IPR029472">
    <property type="entry name" value="Copia-like_N"/>
</dbReference>
<sequence>MATEGSGNATTAGSSNQLGIDAITRLSSSNLETLHLQPLDHSGMVLVSTPLTGRNYLGWNRAVKRAMAAKMKLDFIDRSTVELAIGSDDFKQWFHTDSMEKCNVQTDGVFVADIVRTELQLFMVDEMPTDPVRVNFARVDELREESSDTCGEFDEFPDEFVGNEF</sequence>
<evidence type="ECO:0000259" key="1">
    <source>
        <dbReference type="Pfam" id="PF14244"/>
    </source>
</evidence>
<dbReference type="PANTHER" id="PTHR37610">
    <property type="entry name" value="CCHC-TYPE DOMAIN-CONTAINING PROTEIN"/>
    <property type="match status" value="1"/>
</dbReference>
<keyword evidence="3" id="KW-1185">Reference proteome</keyword>
<dbReference type="Pfam" id="PF14244">
    <property type="entry name" value="Retrotran_gag_3"/>
    <property type="match status" value="1"/>
</dbReference>
<proteinExistence type="predicted"/>
<comment type="caution">
    <text evidence="2">The sequence shown here is derived from an EMBL/GenBank/DDBJ whole genome shotgun (WGS) entry which is preliminary data.</text>
</comment>
<dbReference type="AlphaFoldDB" id="A0AAE1YRZ0"/>